<sequence length="595" mass="66869">MEALGTVASLATLTQIGDTALEICRRSRHAPRELSLAALRVDALSSNLELLRTLETDLKNRAPANDPVCIALKRTITNVVDSLTMIRGLLPKAVTAPGALSKRSCLRWIVADKANYDELMTVLVGTESSINTALQLAQWYHSSFMAWGISHDDMGKVQNAEQKDFEDNRSNESPPNGILQPGESGNQTNKIMPDTRLVQCIQTTAPRCRRSSHLWGLCNIIHTSAYAASSNRSTYVFSIQLQLLARLSLKIDFMARSWMWNSSSSLLFDGGRISVKQLVPPNNAFMKASKEGDISTMRALLRTGQASPTEVTEGGVTPLCLAIQNGHTQVVELLLNEGADVNEPFGKKQTSPLSWALKHRQIDVCRTLLKYGASFYHLSIYNWSPIFYLWSKTMRHPPSTNFISMLRTNVIEFPWLHRDVVDTEGWGLMHRAAVFAIPEDVQMLMDSGVDSFQSIGKLGWMVLHNVVHFGFHDNFHVLYPEYEKRYGKSVATELPDSRNWTLLHIAVAKGHDPIVRSLLELGSDWHALTRPIEDSDTPESVRGVKCSPIRLALAYGEHRYRELLRAIDDIICSKDEDEWYDADDQLWYDAVEYIV</sequence>
<dbReference type="Pfam" id="PF12796">
    <property type="entry name" value="Ank_2"/>
    <property type="match status" value="2"/>
</dbReference>
<dbReference type="Gene3D" id="1.25.40.20">
    <property type="entry name" value="Ankyrin repeat-containing domain"/>
    <property type="match status" value="2"/>
</dbReference>
<keyword evidence="6" id="KW-1185">Reference proteome</keyword>
<dbReference type="PROSITE" id="PS50088">
    <property type="entry name" value="ANK_REPEAT"/>
    <property type="match status" value="2"/>
</dbReference>
<dbReference type="PROSITE" id="PS50297">
    <property type="entry name" value="ANK_REP_REGION"/>
    <property type="match status" value="2"/>
</dbReference>
<feature type="region of interest" description="Disordered" evidence="4">
    <location>
        <begin position="162"/>
        <end position="190"/>
    </location>
</feature>
<evidence type="ECO:0000256" key="4">
    <source>
        <dbReference type="SAM" id="MobiDB-lite"/>
    </source>
</evidence>
<reference evidence="5 6" key="1">
    <citation type="submission" date="2015-01" db="EMBL/GenBank/DDBJ databases">
        <title>The Genome Sequence of Rhinocladiella mackenzie CBS 650.93.</title>
        <authorList>
            <consortium name="The Broad Institute Genomics Platform"/>
            <person name="Cuomo C."/>
            <person name="de Hoog S."/>
            <person name="Gorbushina A."/>
            <person name="Stielow B."/>
            <person name="Teixiera M."/>
            <person name="Abouelleil A."/>
            <person name="Chapman S.B."/>
            <person name="Priest M."/>
            <person name="Young S.K."/>
            <person name="Wortman J."/>
            <person name="Nusbaum C."/>
            <person name="Birren B."/>
        </authorList>
    </citation>
    <scope>NUCLEOTIDE SEQUENCE [LARGE SCALE GENOMIC DNA]</scope>
    <source>
        <strain evidence="5 6">CBS 650.93</strain>
    </source>
</reference>
<keyword evidence="1" id="KW-0677">Repeat</keyword>
<feature type="repeat" description="ANK" evidence="3">
    <location>
        <begin position="314"/>
        <end position="342"/>
    </location>
</feature>
<dbReference type="InterPro" id="IPR002110">
    <property type="entry name" value="Ankyrin_rpt"/>
</dbReference>
<dbReference type="EMBL" id="KN847476">
    <property type="protein sequence ID" value="KIX08693.1"/>
    <property type="molecule type" value="Genomic_DNA"/>
</dbReference>
<evidence type="ECO:0008006" key="7">
    <source>
        <dbReference type="Google" id="ProtNLM"/>
    </source>
</evidence>
<evidence type="ECO:0000313" key="5">
    <source>
        <dbReference type="EMBL" id="KIX08693.1"/>
    </source>
</evidence>
<dbReference type="STRING" id="1442369.A0A0D2HDR1"/>
<dbReference type="RefSeq" id="XP_013275829.1">
    <property type="nucleotide sequence ID" value="XM_013420375.1"/>
</dbReference>
<protein>
    <recommendedName>
        <fullName evidence="7">Fungal N-terminal domain-containing protein</fullName>
    </recommendedName>
</protein>
<dbReference type="GeneID" id="25291421"/>
<name>A0A0D2HDR1_9EURO</name>
<evidence type="ECO:0000256" key="2">
    <source>
        <dbReference type="ARBA" id="ARBA00023043"/>
    </source>
</evidence>
<feature type="repeat" description="ANK" evidence="3">
    <location>
        <begin position="498"/>
        <end position="530"/>
    </location>
</feature>
<dbReference type="PANTHER" id="PTHR24171:SF8">
    <property type="entry name" value="BRCA1-ASSOCIATED RING DOMAIN PROTEIN 1"/>
    <property type="match status" value="1"/>
</dbReference>
<evidence type="ECO:0000256" key="3">
    <source>
        <dbReference type="PROSITE-ProRule" id="PRU00023"/>
    </source>
</evidence>
<dbReference type="GO" id="GO:0085020">
    <property type="term" value="P:protein K6-linked ubiquitination"/>
    <property type="evidence" value="ECO:0007669"/>
    <property type="project" value="TreeGrafter"/>
</dbReference>
<organism evidence="5 6">
    <name type="scientific">Rhinocladiella mackenziei CBS 650.93</name>
    <dbReference type="NCBI Taxonomy" id="1442369"/>
    <lineage>
        <taxon>Eukaryota</taxon>
        <taxon>Fungi</taxon>
        <taxon>Dikarya</taxon>
        <taxon>Ascomycota</taxon>
        <taxon>Pezizomycotina</taxon>
        <taxon>Eurotiomycetes</taxon>
        <taxon>Chaetothyriomycetidae</taxon>
        <taxon>Chaetothyriales</taxon>
        <taxon>Herpotrichiellaceae</taxon>
        <taxon>Rhinocladiella</taxon>
    </lineage>
</organism>
<keyword evidence="2 3" id="KW-0040">ANK repeat</keyword>
<dbReference type="InterPro" id="IPR036770">
    <property type="entry name" value="Ankyrin_rpt-contain_sf"/>
</dbReference>
<dbReference type="Proteomes" id="UP000053617">
    <property type="component" value="Unassembled WGS sequence"/>
</dbReference>
<proteinExistence type="predicted"/>
<dbReference type="AlphaFoldDB" id="A0A0D2HDR1"/>
<dbReference type="OrthoDB" id="366390at2759"/>
<dbReference type="PANTHER" id="PTHR24171">
    <property type="entry name" value="ANKYRIN REPEAT DOMAIN-CONTAINING PROTEIN 39-RELATED"/>
    <property type="match status" value="1"/>
</dbReference>
<evidence type="ECO:0000313" key="6">
    <source>
        <dbReference type="Proteomes" id="UP000053617"/>
    </source>
</evidence>
<dbReference type="GO" id="GO:0004842">
    <property type="term" value="F:ubiquitin-protein transferase activity"/>
    <property type="evidence" value="ECO:0007669"/>
    <property type="project" value="TreeGrafter"/>
</dbReference>
<dbReference type="HOGENOM" id="CLU_467714_0_0_1"/>
<dbReference type="SUPFAM" id="SSF48403">
    <property type="entry name" value="Ankyrin repeat"/>
    <property type="match status" value="1"/>
</dbReference>
<gene>
    <name evidence="5" type="ORF">Z518_03350</name>
</gene>
<accession>A0A0D2HDR1</accession>
<evidence type="ECO:0000256" key="1">
    <source>
        <dbReference type="ARBA" id="ARBA00022737"/>
    </source>
</evidence>
<dbReference type="VEuPathDB" id="FungiDB:Z518_03350"/>
<dbReference type="SMART" id="SM00248">
    <property type="entry name" value="ANK"/>
    <property type="match status" value="4"/>
</dbReference>